<dbReference type="GO" id="GO:0045892">
    <property type="term" value="P:negative regulation of DNA-templated transcription"/>
    <property type="evidence" value="ECO:0007669"/>
    <property type="project" value="InterPro"/>
</dbReference>
<dbReference type="eggNOG" id="COG3682">
    <property type="taxonomic scope" value="Bacteria"/>
</dbReference>
<dbReference type="Gene3D" id="1.10.4040.10">
    <property type="entry name" value="Penicillinase repressor domain"/>
    <property type="match status" value="1"/>
</dbReference>
<keyword evidence="4" id="KW-0804">Transcription</keyword>
<organism evidence="5 6">
    <name type="scientific">Microbulbifer agarilyticus</name>
    <dbReference type="NCBI Taxonomy" id="260552"/>
    <lineage>
        <taxon>Bacteria</taxon>
        <taxon>Pseudomonadati</taxon>
        <taxon>Pseudomonadota</taxon>
        <taxon>Gammaproteobacteria</taxon>
        <taxon>Cellvibrionales</taxon>
        <taxon>Microbulbiferaceae</taxon>
        <taxon>Microbulbifer</taxon>
    </lineage>
</organism>
<dbReference type="Pfam" id="PF03965">
    <property type="entry name" value="Penicillinase_R"/>
    <property type="match status" value="1"/>
</dbReference>
<accession>A0A1Q2M257</accession>
<dbReference type="KEGG" id="maga:Mag101_03460"/>
<evidence type="ECO:0000313" key="6">
    <source>
        <dbReference type="Proteomes" id="UP000188219"/>
    </source>
</evidence>
<evidence type="ECO:0000256" key="3">
    <source>
        <dbReference type="ARBA" id="ARBA00023125"/>
    </source>
</evidence>
<dbReference type="Gene3D" id="1.10.10.10">
    <property type="entry name" value="Winged helix-like DNA-binding domain superfamily/Winged helix DNA-binding domain"/>
    <property type="match status" value="1"/>
</dbReference>
<keyword evidence="2" id="KW-0805">Transcription regulation</keyword>
<name>A0A1Q2M257_9GAMM</name>
<reference evidence="5" key="1">
    <citation type="submission" date="2017-02" db="EMBL/GenBank/DDBJ databases">
        <title>Genome of Microbulbifer agarilyticus GP101.</title>
        <authorList>
            <person name="Jung J."/>
            <person name="Bae S.S."/>
            <person name="Baek K."/>
        </authorList>
    </citation>
    <scope>NUCLEOTIDE SEQUENCE [LARGE SCALE GENOMIC DNA]</scope>
    <source>
        <strain evidence="5">GP101</strain>
    </source>
</reference>
<dbReference type="InterPro" id="IPR036390">
    <property type="entry name" value="WH_DNA-bd_sf"/>
</dbReference>
<dbReference type="EMBL" id="CP019650">
    <property type="protein sequence ID" value="AQQ66803.1"/>
    <property type="molecule type" value="Genomic_DNA"/>
</dbReference>
<dbReference type="PIRSF" id="PIRSF019455">
    <property type="entry name" value="CopR_AtkY"/>
    <property type="match status" value="1"/>
</dbReference>
<dbReference type="InterPro" id="IPR036388">
    <property type="entry name" value="WH-like_DNA-bd_sf"/>
</dbReference>
<sequence>MEITEAEYEVMEALWNGAPANAREIYQRLQSHKDWQERTVKTLLSRLAKKGAISYEQRDRTYYYSPCFEREEYQVKQGKKLVDRLFGGQLSMLVSGFVKGGDLKKSDIEELKDIIKQWEKDND</sequence>
<dbReference type="RefSeq" id="WP_077400833.1">
    <property type="nucleotide sequence ID" value="NZ_CP019650.1"/>
</dbReference>
<dbReference type="SUPFAM" id="SSF46785">
    <property type="entry name" value="Winged helix' DNA-binding domain"/>
    <property type="match status" value="1"/>
</dbReference>
<evidence type="ECO:0000256" key="1">
    <source>
        <dbReference type="ARBA" id="ARBA00011046"/>
    </source>
</evidence>
<dbReference type="STRING" id="260552.Mag101_03460"/>
<keyword evidence="6" id="KW-1185">Reference proteome</keyword>
<dbReference type="OrthoDB" id="279010at2"/>
<evidence type="ECO:0000256" key="4">
    <source>
        <dbReference type="ARBA" id="ARBA00023163"/>
    </source>
</evidence>
<dbReference type="GO" id="GO:0003677">
    <property type="term" value="F:DNA binding"/>
    <property type="evidence" value="ECO:0007669"/>
    <property type="project" value="UniProtKB-KW"/>
</dbReference>
<gene>
    <name evidence="5" type="ORF">Mag101_03460</name>
</gene>
<protein>
    <submittedName>
        <fullName evidence="5">CopY family transcriptional repressor</fullName>
    </submittedName>
</protein>
<comment type="similarity">
    <text evidence="1">Belongs to the BlaI transcriptional regulatory family.</text>
</comment>
<dbReference type="AlphaFoldDB" id="A0A1Q2M257"/>
<keyword evidence="3" id="KW-0238">DNA-binding</keyword>
<dbReference type="InterPro" id="IPR005650">
    <property type="entry name" value="BlaI_family"/>
</dbReference>
<evidence type="ECO:0000313" key="5">
    <source>
        <dbReference type="EMBL" id="AQQ66803.1"/>
    </source>
</evidence>
<dbReference type="Proteomes" id="UP000188219">
    <property type="component" value="Chromosome"/>
</dbReference>
<proteinExistence type="inferred from homology"/>
<evidence type="ECO:0000256" key="2">
    <source>
        <dbReference type="ARBA" id="ARBA00023015"/>
    </source>
</evidence>